<dbReference type="PROSITE" id="PS01287">
    <property type="entry name" value="RTC"/>
    <property type="match status" value="1"/>
</dbReference>
<sequence>MNILEIDGSFGEGGGQILRSALSLACITSTPIKIKNIRNNRKMPGLQAQHLTAAKILAKTCNAKTDGLHLGSTSLTFVPGQMQDVSISEDIGTAGSISLILQAVIPAVALAGKKLHLQIRGGTDVPWSPTSNYTKYVVAEAYRRIGIDFTMKIERRGYYPKGGGLVEVIASPAKTVFPICLQQRMQKEARIICSCTELTGTIEKSINTAKNMLEQNGFSVLIETAQEKAANRGGSALVFSSDPNSINGADELLDIHNEDKFTSRSAMTFINSDLGADVNLSDMLVVPLSLCSEMSVFTVKTISKHLETNLYITSKILGCKYGIGKIDGGYEVRLQGISNARIK</sequence>
<comment type="caution">
    <text evidence="3">The sequence shown here is derived from an EMBL/GenBank/DDBJ whole genome shotgun (WGS) entry which is preliminary data.</text>
</comment>
<dbReference type="EMBL" id="CAJNAQ010000002">
    <property type="protein sequence ID" value="CAE6489417.1"/>
    <property type="molecule type" value="Genomic_DNA"/>
</dbReference>
<evidence type="ECO:0000259" key="2">
    <source>
        <dbReference type="Pfam" id="PF01137"/>
    </source>
</evidence>
<gene>
    <name evidence="3" type="ORF">NUZ5A_20608</name>
</gene>
<name>A0A812EVE2_9ARCH</name>
<dbReference type="PANTHER" id="PTHR11096:SF0">
    <property type="entry name" value="RNA 3'-TERMINAL PHOSPHATE CYCLASE"/>
    <property type="match status" value="1"/>
</dbReference>
<reference evidence="3" key="1">
    <citation type="submission" date="2021-02" db="EMBL/GenBank/DDBJ databases">
        <authorList>
            <person name="Han P."/>
        </authorList>
    </citation>
    <scope>NUCLEOTIDE SEQUENCE</scope>
    <source>
        <strain evidence="3">Candidatus Nitrosotenuis uzonensis 5A</strain>
    </source>
</reference>
<dbReference type="Gene3D" id="3.30.360.20">
    <property type="entry name" value="RNA 3'-terminal phosphate cyclase, insert domain"/>
    <property type="match status" value="1"/>
</dbReference>
<dbReference type="GO" id="GO:0006396">
    <property type="term" value="P:RNA processing"/>
    <property type="evidence" value="ECO:0007669"/>
    <property type="project" value="UniProtKB-UniRule"/>
</dbReference>
<dbReference type="PANTHER" id="PTHR11096">
    <property type="entry name" value="RNA 3' TERMINAL PHOSPHATE CYCLASE"/>
    <property type="match status" value="1"/>
</dbReference>
<dbReference type="InterPro" id="IPR036553">
    <property type="entry name" value="RPTC_insert"/>
</dbReference>
<keyword evidence="3" id="KW-0436">Ligase</keyword>
<dbReference type="Pfam" id="PF01137">
    <property type="entry name" value="RTC"/>
    <property type="match status" value="1"/>
</dbReference>
<dbReference type="Gene3D" id="3.65.10.20">
    <property type="entry name" value="RNA 3'-terminal phosphate cyclase domain"/>
    <property type="match status" value="1"/>
</dbReference>
<protein>
    <recommendedName>
        <fullName evidence="1">RNA 3'-terminal phosphate cyclase</fullName>
        <ecNumber evidence="1">6.5.1.4</ecNumber>
    </recommendedName>
</protein>
<evidence type="ECO:0000313" key="4">
    <source>
        <dbReference type="Proteomes" id="UP000655759"/>
    </source>
</evidence>
<dbReference type="SUPFAM" id="SSF55205">
    <property type="entry name" value="EPT/RTPC-like"/>
    <property type="match status" value="1"/>
</dbReference>
<evidence type="ECO:0000313" key="3">
    <source>
        <dbReference type="EMBL" id="CAE6489417.1"/>
    </source>
</evidence>
<dbReference type="InterPro" id="IPR017770">
    <property type="entry name" value="RNA3'_term_phos_cyc_type_1"/>
</dbReference>
<dbReference type="NCBIfam" id="TIGR03399">
    <property type="entry name" value="RNA_3prim_cycl"/>
    <property type="match status" value="1"/>
</dbReference>
<dbReference type="Proteomes" id="UP000655759">
    <property type="component" value="Unassembled WGS sequence"/>
</dbReference>
<dbReference type="InterPro" id="IPR000228">
    <property type="entry name" value="RNA3'_term_phos_cyc"/>
</dbReference>
<accession>A0A812EVE2</accession>
<dbReference type="PIRSF" id="PIRSF005378">
    <property type="entry name" value="RNA3'_term_phos_cycl_euk"/>
    <property type="match status" value="1"/>
</dbReference>
<dbReference type="RefSeq" id="WP_205098492.1">
    <property type="nucleotide sequence ID" value="NZ_CAJNAQ010000002.1"/>
</dbReference>
<dbReference type="EC" id="6.5.1.4" evidence="1"/>
<dbReference type="InterPro" id="IPR020719">
    <property type="entry name" value="RNA3'_term_phos_cycl-like_CS"/>
</dbReference>
<dbReference type="InterPro" id="IPR013792">
    <property type="entry name" value="RNA3'P_cycl/enolpyr_Trfase_a/b"/>
</dbReference>
<dbReference type="InterPro" id="IPR037136">
    <property type="entry name" value="RNA3'_phos_cyclase_dom_sf"/>
</dbReference>
<dbReference type="GO" id="GO:0003963">
    <property type="term" value="F:RNA-3'-phosphate cyclase activity"/>
    <property type="evidence" value="ECO:0007669"/>
    <property type="project" value="UniProtKB-UniRule"/>
</dbReference>
<dbReference type="InterPro" id="IPR023797">
    <property type="entry name" value="RNA3'_phos_cyclase_dom"/>
</dbReference>
<proteinExistence type="predicted"/>
<feature type="domain" description="RNA 3'-terminal phosphate cyclase" evidence="2">
    <location>
        <begin position="11"/>
        <end position="322"/>
    </location>
</feature>
<dbReference type="AlphaFoldDB" id="A0A812EVE2"/>
<evidence type="ECO:0000256" key="1">
    <source>
        <dbReference type="NCBIfam" id="TIGR03399"/>
    </source>
</evidence>
<organism evidence="3 4">
    <name type="scientific">Candidatus Nitrosotenuis uzonensis</name>
    <dbReference type="NCBI Taxonomy" id="1407055"/>
    <lineage>
        <taxon>Archaea</taxon>
        <taxon>Nitrososphaerota</taxon>
        <taxon>Candidatus Nitrosotenuis</taxon>
    </lineage>
</organism>